<protein>
    <submittedName>
        <fullName evidence="2">Mucin-3B</fullName>
    </submittedName>
</protein>
<name>M7BZV3_CHEMY</name>
<evidence type="ECO:0000256" key="1">
    <source>
        <dbReference type="SAM" id="Phobius"/>
    </source>
</evidence>
<sequence>MFSVNNICPSLFLPGPETVNSVDVERQGSVVVDHIVILALPVTEELNTKVENVAEQLKTQIEKAAENQNCNSSSCESLCAMMCFNASSADVSNGTMPKFNGTEYCQKAAPEGYGQFYFPNLTKSGLSCISNCTKSTPGFINCNYGQCQLTRAGPQCICSETGLYWYPTERCATRISKLAVGLGMAVAVLVIVSAILGVFLFRAKRMKTQFRSKRWDQRGCPTAMGQREAESDALGGPAQWWKLQRPARGTLGTERPDTDGHGCRCSPCSLHLDDDTEKWYENDYTEWNTAGSFCIRNEGANFDKGSDSTNSFKVNMESIDSSLPVHIQRPEIVVTQL</sequence>
<evidence type="ECO:0000313" key="3">
    <source>
        <dbReference type="Proteomes" id="UP000031443"/>
    </source>
</evidence>
<organism evidence="2 3">
    <name type="scientific">Chelonia mydas</name>
    <name type="common">Green sea-turtle</name>
    <name type="synonym">Chelonia agassizi</name>
    <dbReference type="NCBI Taxonomy" id="8469"/>
    <lineage>
        <taxon>Eukaryota</taxon>
        <taxon>Metazoa</taxon>
        <taxon>Chordata</taxon>
        <taxon>Craniata</taxon>
        <taxon>Vertebrata</taxon>
        <taxon>Euteleostomi</taxon>
        <taxon>Archelosauria</taxon>
        <taxon>Testudinata</taxon>
        <taxon>Testudines</taxon>
        <taxon>Cryptodira</taxon>
        <taxon>Durocryptodira</taxon>
        <taxon>Americhelydia</taxon>
        <taxon>Chelonioidea</taxon>
        <taxon>Cheloniidae</taxon>
        <taxon>Chelonia</taxon>
    </lineage>
</organism>
<keyword evidence="1" id="KW-1133">Transmembrane helix</keyword>
<proteinExistence type="predicted"/>
<dbReference type="InterPro" id="IPR053311">
    <property type="entry name" value="Mucosal_Integrity_Assoc"/>
</dbReference>
<dbReference type="AlphaFoldDB" id="M7BZV3"/>
<accession>M7BZV3</accession>
<dbReference type="PANTHER" id="PTHR37999:SF2">
    <property type="entry name" value="MUCIN-17"/>
    <property type="match status" value="1"/>
</dbReference>
<dbReference type="STRING" id="8469.M7BZV3"/>
<gene>
    <name evidence="2" type="ORF">UY3_01366</name>
</gene>
<dbReference type="PANTHER" id="PTHR37999">
    <property type="entry name" value="MUCIN-17"/>
    <property type="match status" value="1"/>
</dbReference>
<evidence type="ECO:0000313" key="2">
    <source>
        <dbReference type="EMBL" id="EMP41390.1"/>
    </source>
</evidence>
<dbReference type="EMBL" id="KB492738">
    <property type="protein sequence ID" value="EMP41390.1"/>
    <property type="molecule type" value="Genomic_DNA"/>
</dbReference>
<keyword evidence="1" id="KW-0472">Membrane</keyword>
<keyword evidence="3" id="KW-1185">Reference proteome</keyword>
<reference evidence="3" key="1">
    <citation type="journal article" date="2013" name="Nat. Genet.">
        <title>The draft genomes of soft-shell turtle and green sea turtle yield insights into the development and evolution of the turtle-specific body plan.</title>
        <authorList>
            <person name="Wang Z."/>
            <person name="Pascual-Anaya J."/>
            <person name="Zadissa A."/>
            <person name="Li W."/>
            <person name="Niimura Y."/>
            <person name="Huang Z."/>
            <person name="Li C."/>
            <person name="White S."/>
            <person name="Xiong Z."/>
            <person name="Fang D."/>
            <person name="Wang B."/>
            <person name="Ming Y."/>
            <person name="Chen Y."/>
            <person name="Zheng Y."/>
            <person name="Kuraku S."/>
            <person name="Pignatelli M."/>
            <person name="Herrero J."/>
            <person name="Beal K."/>
            <person name="Nozawa M."/>
            <person name="Li Q."/>
            <person name="Wang J."/>
            <person name="Zhang H."/>
            <person name="Yu L."/>
            <person name="Shigenobu S."/>
            <person name="Wang J."/>
            <person name="Liu J."/>
            <person name="Flicek P."/>
            <person name="Searle S."/>
            <person name="Wang J."/>
            <person name="Kuratani S."/>
            <person name="Yin Y."/>
            <person name="Aken B."/>
            <person name="Zhang G."/>
            <person name="Irie N."/>
        </authorList>
    </citation>
    <scope>NUCLEOTIDE SEQUENCE [LARGE SCALE GENOMIC DNA]</scope>
</reference>
<feature type="transmembrane region" description="Helical" evidence="1">
    <location>
        <begin position="178"/>
        <end position="201"/>
    </location>
</feature>
<dbReference type="Proteomes" id="UP000031443">
    <property type="component" value="Unassembled WGS sequence"/>
</dbReference>
<keyword evidence="1" id="KW-0812">Transmembrane</keyword>